<feature type="transmembrane region" description="Helical" evidence="1">
    <location>
        <begin position="383"/>
        <end position="404"/>
    </location>
</feature>
<evidence type="ECO:0000313" key="3">
    <source>
        <dbReference type="Proteomes" id="UP000724149"/>
    </source>
</evidence>
<protein>
    <submittedName>
        <fullName evidence="2">ABC transporter permease</fullName>
    </submittedName>
</protein>
<accession>A0ABS2GKM0</accession>
<feature type="transmembrane region" description="Helical" evidence="1">
    <location>
        <begin position="103"/>
        <end position="127"/>
    </location>
</feature>
<keyword evidence="1" id="KW-0472">Membrane</keyword>
<dbReference type="Pfam" id="PF06541">
    <property type="entry name" value="ABC_trans_CmpB"/>
    <property type="match status" value="2"/>
</dbReference>
<feature type="transmembrane region" description="Helical" evidence="1">
    <location>
        <begin position="37"/>
        <end position="58"/>
    </location>
</feature>
<dbReference type="InterPro" id="IPR010540">
    <property type="entry name" value="CmpB_TMEM229"/>
</dbReference>
<feature type="transmembrane region" description="Helical" evidence="1">
    <location>
        <begin position="273"/>
        <end position="292"/>
    </location>
</feature>
<name>A0ABS2GKM0_9FIRM</name>
<keyword evidence="1" id="KW-1133">Transmembrane helix</keyword>
<comment type="caution">
    <text evidence="2">The sequence shown here is derived from an EMBL/GenBank/DDBJ whole genome shotgun (WGS) entry which is preliminary data.</text>
</comment>
<gene>
    <name evidence="2" type="ORF">H9X81_02805</name>
</gene>
<keyword evidence="1" id="KW-0812">Transmembrane</keyword>
<feature type="transmembrane region" description="Helical" evidence="1">
    <location>
        <begin position="64"/>
        <end position="82"/>
    </location>
</feature>
<organism evidence="2 3">
    <name type="scientific">Hydrogenoanaerobacterium saccharovorans</name>
    <dbReference type="NCBI Taxonomy" id="474960"/>
    <lineage>
        <taxon>Bacteria</taxon>
        <taxon>Bacillati</taxon>
        <taxon>Bacillota</taxon>
        <taxon>Clostridia</taxon>
        <taxon>Eubacteriales</taxon>
        <taxon>Oscillospiraceae</taxon>
        <taxon>Hydrogenoanaerobacterium</taxon>
    </lineage>
</organism>
<dbReference type="RefSeq" id="WP_204719660.1">
    <property type="nucleotide sequence ID" value="NZ_JACSNR010000002.1"/>
</dbReference>
<dbReference type="Proteomes" id="UP000724149">
    <property type="component" value="Unassembled WGS sequence"/>
</dbReference>
<evidence type="ECO:0000256" key="1">
    <source>
        <dbReference type="SAM" id="Phobius"/>
    </source>
</evidence>
<feature type="transmembrane region" description="Helical" evidence="1">
    <location>
        <begin position="232"/>
        <end position="253"/>
    </location>
</feature>
<proteinExistence type="predicted"/>
<keyword evidence="3" id="KW-1185">Reference proteome</keyword>
<sequence>MDSLYLALGLFFLYSFFGWLAEVAFSAVSRKKFVNTGFLTGPVCPIYGVGILFILRFLEPLRNDLFFLFVGSTVVATVLEYATNRFLEGLTGTKWWDYSRFRFHFGGYVCLPFSAFWGAGAVAIVRWINPLVVRLVQLIPVPVGRVILLGCVILLGLDLIATAGTMVRMRRQFALTPEQMEALEQAASLPGRLSEAILGRIQRRMERTVPQLSRHEEAARAFREHQKAASGVFAYGCGFYKLVWLFGIGAFLGDIIETIYCHATAGVWMSRSSVLYGPFSIVWGLGAVLMTVMLERLRHRDSVAVFLAGTVLGGVYEYVCSVFTEVMFGTVFWDYSAFKFNLGGRINLLYCFFWGMAAVVWIKGVYPFLSDRIERLPIRLGRVLTWVFVVFMSVNITLSGLALARYSQRASGVDTPPTALSTFLDEHYPDERMRRVYPNAVHTD</sequence>
<reference evidence="2 3" key="1">
    <citation type="journal article" date="2021" name="Sci. Rep.">
        <title>The distribution of antibiotic resistance genes in chicken gut microbiota commensals.</title>
        <authorList>
            <person name="Juricova H."/>
            <person name="Matiasovicova J."/>
            <person name="Kubasova T."/>
            <person name="Cejkova D."/>
            <person name="Rychlik I."/>
        </authorList>
    </citation>
    <scope>NUCLEOTIDE SEQUENCE [LARGE SCALE GENOMIC DNA]</scope>
    <source>
        <strain evidence="2 3">An564</strain>
    </source>
</reference>
<dbReference type="EMBL" id="JACSNR010000002">
    <property type="protein sequence ID" value="MBM6922628.1"/>
    <property type="molecule type" value="Genomic_DNA"/>
</dbReference>
<feature type="transmembrane region" description="Helical" evidence="1">
    <location>
        <begin position="147"/>
        <end position="167"/>
    </location>
</feature>
<feature type="transmembrane region" description="Helical" evidence="1">
    <location>
        <begin position="304"/>
        <end position="324"/>
    </location>
</feature>
<feature type="transmembrane region" description="Helical" evidence="1">
    <location>
        <begin position="344"/>
        <end position="362"/>
    </location>
</feature>
<evidence type="ECO:0000313" key="2">
    <source>
        <dbReference type="EMBL" id="MBM6922628.1"/>
    </source>
</evidence>
<feature type="transmembrane region" description="Helical" evidence="1">
    <location>
        <begin position="6"/>
        <end position="25"/>
    </location>
</feature>